<dbReference type="GO" id="GO:0004383">
    <property type="term" value="F:guanylate cyclase activity"/>
    <property type="evidence" value="ECO:0007669"/>
    <property type="project" value="UniProtKB-EC"/>
</dbReference>
<evidence type="ECO:0000256" key="10">
    <source>
        <dbReference type="SAM" id="Coils"/>
    </source>
</evidence>
<dbReference type="PANTHER" id="PTHR11920">
    <property type="entry name" value="GUANYLYL CYCLASE"/>
    <property type="match status" value="1"/>
</dbReference>
<dbReference type="GO" id="GO:0001653">
    <property type="term" value="F:peptide receptor activity"/>
    <property type="evidence" value="ECO:0007669"/>
    <property type="project" value="TreeGrafter"/>
</dbReference>
<dbReference type="GO" id="GO:0004016">
    <property type="term" value="F:adenylate cyclase activity"/>
    <property type="evidence" value="ECO:0007669"/>
    <property type="project" value="TreeGrafter"/>
</dbReference>
<evidence type="ECO:0000256" key="9">
    <source>
        <dbReference type="ARBA" id="ARBA00023293"/>
    </source>
</evidence>
<dbReference type="Pfam" id="PF07701">
    <property type="entry name" value="HNOBA"/>
    <property type="match status" value="1"/>
</dbReference>
<evidence type="ECO:0000313" key="14">
    <source>
        <dbReference type="Proteomes" id="UP001159641"/>
    </source>
</evidence>
<dbReference type="GO" id="GO:0007168">
    <property type="term" value="P:receptor guanylyl cyclase signaling pathway"/>
    <property type="evidence" value="ECO:0007669"/>
    <property type="project" value="TreeGrafter"/>
</dbReference>
<dbReference type="Gene3D" id="1.10.510.10">
    <property type="entry name" value="Transferase(Phosphotransferase) domain 1"/>
    <property type="match status" value="1"/>
</dbReference>
<name>A0AB34GU87_ESCRO</name>
<keyword evidence="4" id="KW-0732">Signal</keyword>
<evidence type="ECO:0000256" key="7">
    <source>
        <dbReference type="ARBA" id="ARBA00023136"/>
    </source>
</evidence>
<dbReference type="PROSITE" id="PS50125">
    <property type="entry name" value="GUANYLATE_CYCLASE_2"/>
    <property type="match status" value="1"/>
</dbReference>
<dbReference type="InterPro" id="IPR000719">
    <property type="entry name" value="Prot_kinase_dom"/>
</dbReference>
<evidence type="ECO:0000256" key="8">
    <source>
        <dbReference type="ARBA" id="ARBA00023239"/>
    </source>
</evidence>
<evidence type="ECO:0000256" key="4">
    <source>
        <dbReference type="ARBA" id="ARBA00022729"/>
    </source>
</evidence>
<keyword evidence="3" id="KW-0812">Transmembrane</keyword>
<keyword evidence="7" id="KW-0472">Membrane</keyword>
<dbReference type="PANTHER" id="PTHR11920:SF349">
    <property type="entry name" value="RETINAL GUANYLYL CYCLASE 2"/>
    <property type="match status" value="1"/>
</dbReference>
<sequence length="349" mass="40011">MGEILEHKLYHEFHFEMKDLHHENINPLVGFFHDSGMFAIVTEFCSRRSLEDILTNQDVKLDWMFKSSLLLDLIKGMKYLHHREFAHGRLKSRNCVVDGRFVLKVTDYGFNDILETLRLSQEEPSAEGDVYSFAIIMQEVMVRGTPFCMMDLPAKGKREFKTFNKGKKTNIIDSMLRMLEQYSSNLEDLIRERAEELEIEKQKTEKLLTQMLPPSVAESLKKGCTVEPEGFDLVTLYFSDIVGFTTISAMSEPIEVVDLLNDLYTLFDAIIGSHDVYKVETIGDAYMVASGLPKRNGMRHAAEIANMSLDILSSVGTFKMRHMPEVPVRIRIGLHSGNNQQLKQEKTFP</sequence>
<accession>A0AB34GU87</accession>
<comment type="caution">
    <text evidence="13">The sequence shown here is derived from an EMBL/GenBank/DDBJ whole genome shotgun (WGS) entry which is preliminary data.</text>
</comment>
<keyword evidence="5" id="KW-0547">Nucleotide-binding</keyword>
<dbReference type="InterPro" id="IPR001245">
    <property type="entry name" value="Ser-Thr/Tyr_kinase_cat_dom"/>
</dbReference>
<protein>
    <recommendedName>
        <fullName evidence="2">guanylate cyclase</fullName>
        <ecNumber evidence="2">4.6.1.2</ecNumber>
    </recommendedName>
</protein>
<dbReference type="GO" id="GO:0005886">
    <property type="term" value="C:plasma membrane"/>
    <property type="evidence" value="ECO:0007669"/>
    <property type="project" value="TreeGrafter"/>
</dbReference>
<proteinExistence type="predicted"/>
<dbReference type="InterPro" id="IPR011009">
    <property type="entry name" value="Kinase-like_dom_sf"/>
</dbReference>
<evidence type="ECO:0000256" key="6">
    <source>
        <dbReference type="ARBA" id="ARBA00022989"/>
    </source>
</evidence>
<dbReference type="InterPro" id="IPR029787">
    <property type="entry name" value="Nucleotide_cyclase"/>
</dbReference>
<dbReference type="Proteomes" id="UP001159641">
    <property type="component" value="Unassembled WGS sequence"/>
</dbReference>
<dbReference type="SUPFAM" id="SSF56112">
    <property type="entry name" value="Protein kinase-like (PK-like)"/>
    <property type="match status" value="1"/>
</dbReference>
<evidence type="ECO:0000259" key="11">
    <source>
        <dbReference type="PROSITE" id="PS50011"/>
    </source>
</evidence>
<dbReference type="PROSITE" id="PS50011">
    <property type="entry name" value="PROTEIN_KINASE_DOM"/>
    <property type="match status" value="1"/>
</dbReference>
<dbReference type="EMBL" id="JAIQCJ010002136">
    <property type="protein sequence ID" value="KAJ8782040.1"/>
    <property type="molecule type" value="Genomic_DNA"/>
</dbReference>
<dbReference type="GO" id="GO:0035556">
    <property type="term" value="P:intracellular signal transduction"/>
    <property type="evidence" value="ECO:0007669"/>
    <property type="project" value="InterPro"/>
</dbReference>
<dbReference type="CDD" id="cd07302">
    <property type="entry name" value="CHD"/>
    <property type="match status" value="1"/>
</dbReference>
<dbReference type="Gene3D" id="3.30.70.1230">
    <property type="entry name" value="Nucleotide cyclase"/>
    <property type="match status" value="1"/>
</dbReference>
<dbReference type="SUPFAM" id="SSF55073">
    <property type="entry name" value="Nucleotide cyclase"/>
    <property type="match status" value="1"/>
</dbReference>
<dbReference type="Pfam" id="PF07714">
    <property type="entry name" value="PK_Tyr_Ser-Thr"/>
    <property type="match status" value="1"/>
</dbReference>
<gene>
    <name evidence="13" type="ORF">J1605_010553</name>
</gene>
<evidence type="ECO:0000256" key="3">
    <source>
        <dbReference type="ARBA" id="ARBA00022692"/>
    </source>
</evidence>
<dbReference type="GO" id="GO:0004672">
    <property type="term" value="F:protein kinase activity"/>
    <property type="evidence" value="ECO:0007669"/>
    <property type="project" value="InterPro"/>
</dbReference>
<comment type="subcellular location">
    <subcellularLocation>
        <location evidence="1">Photoreceptor outer segment membrane</location>
        <topology evidence="1">Single-pass type I membrane protein</topology>
    </subcellularLocation>
</comment>
<dbReference type="InterPro" id="IPR050401">
    <property type="entry name" value="Cyclic_nucleotide_synthase"/>
</dbReference>
<evidence type="ECO:0000259" key="12">
    <source>
        <dbReference type="PROSITE" id="PS50125"/>
    </source>
</evidence>
<evidence type="ECO:0000313" key="13">
    <source>
        <dbReference type="EMBL" id="KAJ8782040.1"/>
    </source>
</evidence>
<dbReference type="Pfam" id="PF00211">
    <property type="entry name" value="Guanylate_cyc"/>
    <property type="match status" value="1"/>
</dbReference>
<evidence type="ECO:0000256" key="1">
    <source>
        <dbReference type="ARBA" id="ARBA00004451"/>
    </source>
</evidence>
<keyword evidence="6" id="KW-1133">Transmembrane helix</keyword>
<keyword evidence="9" id="KW-0141">cGMP biosynthesis</keyword>
<dbReference type="InterPro" id="IPR011645">
    <property type="entry name" value="HNOB_dom_associated"/>
</dbReference>
<evidence type="ECO:0000256" key="5">
    <source>
        <dbReference type="ARBA" id="ARBA00022741"/>
    </source>
</evidence>
<keyword evidence="10" id="KW-0175">Coiled coil</keyword>
<reference evidence="13 14" key="1">
    <citation type="submission" date="2022-11" db="EMBL/GenBank/DDBJ databases">
        <title>Whole genome sequence of Eschrichtius robustus ER-17-0199.</title>
        <authorList>
            <person name="Bruniche-Olsen A."/>
            <person name="Black A.N."/>
            <person name="Fields C.J."/>
            <person name="Walden K."/>
            <person name="Dewoody J.A."/>
        </authorList>
    </citation>
    <scope>NUCLEOTIDE SEQUENCE [LARGE SCALE GENOMIC DNA]</scope>
    <source>
        <strain evidence="13">ER-17-0199</strain>
        <tissue evidence="13">Blubber</tissue>
    </source>
</reference>
<keyword evidence="14" id="KW-1185">Reference proteome</keyword>
<keyword evidence="8" id="KW-0456">Lyase</keyword>
<dbReference type="EC" id="4.6.1.2" evidence="2"/>
<dbReference type="SMART" id="SM00044">
    <property type="entry name" value="CYCc"/>
    <property type="match status" value="1"/>
</dbReference>
<dbReference type="InterPro" id="IPR001054">
    <property type="entry name" value="A/G_cyclase"/>
</dbReference>
<evidence type="ECO:0000256" key="2">
    <source>
        <dbReference type="ARBA" id="ARBA00012202"/>
    </source>
</evidence>
<feature type="coiled-coil region" evidence="10">
    <location>
        <begin position="172"/>
        <end position="207"/>
    </location>
</feature>
<dbReference type="AlphaFoldDB" id="A0AB34GU87"/>
<feature type="domain" description="Guanylate cyclase" evidence="12">
    <location>
        <begin position="235"/>
        <end position="337"/>
    </location>
</feature>
<dbReference type="GO" id="GO:0005524">
    <property type="term" value="F:ATP binding"/>
    <property type="evidence" value="ECO:0007669"/>
    <property type="project" value="InterPro"/>
</dbReference>
<feature type="domain" description="Protein kinase" evidence="11">
    <location>
        <begin position="1"/>
        <end position="216"/>
    </location>
</feature>
<organism evidence="13 14">
    <name type="scientific">Eschrichtius robustus</name>
    <name type="common">California gray whale</name>
    <name type="synonym">Eschrichtius gibbosus</name>
    <dbReference type="NCBI Taxonomy" id="9764"/>
    <lineage>
        <taxon>Eukaryota</taxon>
        <taxon>Metazoa</taxon>
        <taxon>Chordata</taxon>
        <taxon>Craniata</taxon>
        <taxon>Vertebrata</taxon>
        <taxon>Euteleostomi</taxon>
        <taxon>Mammalia</taxon>
        <taxon>Eutheria</taxon>
        <taxon>Laurasiatheria</taxon>
        <taxon>Artiodactyla</taxon>
        <taxon>Whippomorpha</taxon>
        <taxon>Cetacea</taxon>
        <taxon>Mysticeti</taxon>
        <taxon>Eschrichtiidae</taxon>
        <taxon>Eschrichtius</taxon>
    </lineage>
</organism>